<name>L5KI15_PTEAL</name>
<feature type="binding site" evidence="22">
    <location>
        <position position="594"/>
    </location>
    <ligand>
        <name>hydrogencarbonate</name>
        <dbReference type="ChEBI" id="CHEBI:17544"/>
        <label>1</label>
    </ligand>
</feature>
<dbReference type="PROSITE" id="PS51408">
    <property type="entry name" value="TRANSFERRIN_LIKE_4"/>
    <property type="match status" value="2"/>
</dbReference>
<feature type="binding site" evidence="23">
    <location>
        <position position="381"/>
    </location>
    <ligand>
        <name>Fe(3+)</name>
        <dbReference type="ChEBI" id="CHEBI:29034"/>
        <label>1</label>
    </ligand>
</feature>
<keyword evidence="8" id="KW-0433">Leucine-rich repeat</keyword>
<dbReference type="Proteomes" id="UP000010552">
    <property type="component" value="Unassembled WGS sequence"/>
</dbReference>
<comment type="subcellular location">
    <subcellularLocation>
        <location evidence="3">Secreted</location>
    </subcellularLocation>
</comment>
<feature type="binding site" evidence="22">
    <location>
        <position position="591"/>
    </location>
    <ligand>
        <name>hydrogencarbonate</name>
        <dbReference type="ChEBI" id="CHEBI:17544"/>
        <label>1</label>
    </ligand>
</feature>
<keyword evidence="19 24" id="KW-1015">Disulfide bond</keyword>
<dbReference type="EMBL" id="KB030759">
    <property type="protein sequence ID" value="ELK10163.1"/>
    <property type="molecule type" value="Genomic_DNA"/>
</dbReference>
<feature type="disulfide bond" evidence="24">
    <location>
        <begin position="585"/>
        <end position="660"/>
    </location>
</feature>
<keyword evidence="12" id="KW-0677">Repeat</keyword>
<dbReference type="PROSITE" id="PS51450">
    <property type="entry name" value="LRR"/>
    <property type="match status" value="1"/>
</dbReference>
<dbReference type="InterPro" id="IPR001611">
    <property type="entry name" value="Leu-rich_rpt"/>
</dbReference>
<dbReference type="SMART" id="SM00369">
    <property type="entry name" value="LRR_TYP"/>
    <property type="match status" value="2"/>
</dbReference>
<dbReference type="GO" id="GO:0005615">
    <property type="term" value="C:extracellular space"/>
    <property type="evidence" value="ECO:0007669"/>
    <property type="project" value="InterPro"/>
</dbReference>
<organism evidence="26 27">
    <name type="scientific">Pteropus alecto</name>
    <name type="common">Black flying fox</name>
    <dbReference type="NCBI Taxonomy" id="9402"/>
    <lineage>
        <taxon>Eukaryota</taxon>
        <taxon>Metazoa</taxon>
        <taxon>Chordata</taxon>
        <taxon>Craniata</taxon>
        <taxon>Vertebrata</taxon>
        <taxon>Euteleostomi</taxon>
        <taxon>Mammalia</taxon>
        <taxon>Eutheria</taxon>
        <taxon>Laurasiatheria</taxon>
        <taxon>Chiroptera</taxon>
        <taxon>Yinpterochiroptera</taxon>
        <taxon>Pteropodoidea</taxon>
        <taxon>Pteropodidae</taxon>
        <taxon>Pteropodinae</taxon>
        <taxon>Pteropus</taxon>
    </lineage>
</organism>
<dbReference type="InParanoid" id="L5KI15"/>
<protein>
    <recommendedName>
        <fullName evidence="4">Lactotransferrin</fullName>
    </recommendedName>
</protein>
<evidence type="ECO:0000256" key="23">
    <source>
        <dbReference type="PIRSR" id="PIRSR002549-3"/>
    </source>
</evidence>
<feature type="disulfide bond" evidence="24">
    <location>
        <begin position="144"/>
        <end position="161"/>
    </location>
</feature>
<dbReference type="PANTHER" id="PTHR11485:SF55">
    <property type="entry name" value="LACTOTRANSFERRIN"/>
    <property type="match status" value="1"/>
</dbReference>
<evidence type="ECO:0000256" key="9">
    <source>
        <dbReference type="ARBA" id="ARBA00022670"/>
    </source>
</evidence>
<feature type="domain" description="Transferrin-like" evidence="25">
    <location>
        <begin position="131"/>
        <end position="461"/>
    </location>
</feature>
<keyword evidence="6" id="KW-0410">Iron transport</keyword>
<evidence type="ECO:0000313" key="27">
    <source>
        <dbReference type="Proteomes" id="UP000010552"/>
    </source>
</evidence>
<feature type="disulfide bond" evidence="24">
    <location>
        <begin position="486"/>
        <end position="499"/>
    </location>
</feature>
<gene>
    <name evidence="26" type="ORF">PAL_GLEAN10007830</name>
</gene>
<keyword evidence="5" id="KW-0813">Transport</keyword>
<keyword evidence="20" id="KW-0325">Glycoprotein</keyword>
<dbReference type="AlphaFoldDB" id="L5KI15"/>
<dbReference type="GO" id="GO:0046872">
    <property type="term" value="F:metal ion binding"/>
    <property type="evidence" value="ECO:0007669"/>
    <property type="project" value="UniProtKB-KW"/>
</dbReference>
<dbReference type="GO" id="GO:0005769">
    <property type="term" value="C:early endosome"/>
    <property type="evidence" value="ECO:0007669"/>
    <property type="project" value="TreeGrafter"/>
</dbReference>
<evidence type="ECO:0000256" key="21">
    <source>
        <dbReference type="PIRNR" id="PIRNR002549"/>
    </source>
</evidence>
<dbReference type="FunFam" id="3.40.190.10:FF:000095">
    <property type="entry name" value="Lactotransferrin"/>
    <property type="match status" value="1"/>
</dbReference>
<dbReference type="PRINTS" id="PR00422">
    <property type="entry name" value="TRANSFERRIN"/>
</dbReference>
<dbReference type="InterPro" id="IPR003591">
    <property type="entry name" value="Leu-rich_rpt_typical-subtyp"/>
</dbReference>
<evidence type="ECO:0000256" key="3">
    <source>
        <dbReference type="ARBA" id="ARBA00004613"/>
    </source>
</evidence>
<dbReference type="PROSITE" id="PS00207">
    <property type="entry name" value="TRANSFERRIN_LIKE_3"/>
    <property type="match status" value="2"/>
</dbReference>
<evidence type="ECO:0000256" key="12">
    <source>
        <dbReference type="ARBA" id="ARBA00022737"/>
    </source>
</evidence>
<evidence type="ECO:0000256" key="11">
    <source>
        <dbReference type="ARBA" id="ARBA00022729"/>
    </source>
</evidence>
<dbReference type="GO" id="GO:0005886">
    <property type="term" value="C:plasma membrane"/>
    <property type="evidence" value="ECO:0007669"/>
    <property type="project" value="TreeGrafter"/>
</dbReference>
<keyword evidence="27" id="KW-1185">Reference proteome</keyword>
<evidence type="ECO:0000256" key="2">
    <source>
        <dbReference type="ARBA" id="ARBA00003194"/>
    </source>
</evidence>
<keyword evidence="10 23" id="KW-0479">Metal-binding</keyword>
<evidence type="ECO:0000256" key="15">
    <source>
        <dbReference type="ARBA" id="ARBA00022855"/>
    </source>
</evidence>
<dbReference type="InterPro" id="IPR032675">
    <property type="entry name" value="LRR_dom_sf"/>
</dbReference>
<reference evidence="27" key="1">
    <citation type="journal article" date="2013" name="Science">
        <title>Comparative analysis of bat genomes provides insight into the evolution of flight and immunity.</title>
        <authorList>
            <person name="Zhang G."/>
            <person name="Cowled C."/>
            <person name="Shi Z."/>
            <person name="Huang Z."/>
            <person name="Bishop-Lilly K.A."/>
            <person name="Fang X."/>
            <person name="Wynne J.W."/>
            <person name="Xiong Z."/>
            <person name="Baker M.L."/>
            <person name="Zhao W."/>
            <person name="Tachedjian M."/>
            <person name="Zhu Y."/>
            <person name="Zhou P."/>
            <person name="Jiang X."/>
            <person name="Ng J."/>
            <person name="Yang L."/>
            <person name="Wu L."/>
            <person name="Xiao J."/>
            <person name="Feng Y."/>
            <person name="Chen Y."/>
            <person name="Sun X."/>
            <person name="Zhang Y."/>
            <person name="Marsh G.A."/>
            <person name="Crameri G."/>
            <person name="Broder C.C."/>
            <person name="Frey K.G."/>
            <person name="Wang L.F."/>
            <person name="Wang J."/>
        </authorList>
    </citation>
    <scope>NUCLEOTIDE SEQUENCE [LARGE SCALE GENOMIC DNA]</scope>
</reference>
<dbReference type="InterPro" id="IPR018195">
    <property type="entry name" value="Transferrin_Fe_BS"/>
</dbReference>
<comment type="function">
    <text evidence="2">The lactotransferrin transferrin-like domain 1 functions as a serine protease of the peptidase S60 family that cuts arginine rich regions. This function contributes to the antimicrobial activity. Shows a preferential cleavage at -Arg-Ser-Arg-Arg-|- and -Arg-Arg-Ser-Arg-|-, and of Z-Phe-Arg-|-aminomethylcoumarin sites.</text>
</comment>
<comment type="function">
    <text evidence="1">Transferrins are iron binding transport proteins which can bind two Fe(3+) ions in association with the binding of an anion, usually bicarbonate.</text>
</comment>
<feature type="binding site" evidence="23">
    <location>
        <position position="561"/>
    </location>
    <ligand>
        <name>Fe(3+)</name>
        <dbReference type="ChEBI" id="CHEBI:29034"/>
        <label>1</label>
    </ligand>
</feature>
<evidence type="ECO:0000256" key="16">
    <source>
        <dbReference type="ARBA" id="ARBA00022859"/>
    </source>
</evidence>
<feature type="binding site" evidence="23">
    <location>
        <position position="185"/>
    </location>
    <ligand>
        <name>Fe(3+)</name>
        <dbReference type="ChEBI" id="CHEBI:29034"/>
        <label>1</label>
    </ligand>
</feature>
<evidence type="ECO:0000256" key="5">
    <source>
        <dbReference type="ARBA" id="ARBA00022448"/>
    </source>
</evidence>
<keyword evidence="13" id="KW-0378">Hydrolase</keyword>
<keyword evidence="18" id="KW-0406">Ion transport</keyword>
<evidence type="ECO:0000256" key="8">
    <source>
        <dbReference type="ARBA" id="ARBA00022614"/>
    </source>
</evidence>
<accession>L5KI15</accession>
<evidence type="ECO:0000256" key="24">
    <source>
        <dbReference type="PIRSR" id="PIRSR002549-4"/>
    </source>
</evidence>
<dbReference type="SUPFAM" id="SSF52058">
    <property type="entry name" value="L domain-like"/>
    <property type="match status" value="1"/>
</dbReference>
<dbReference type="GO" id="GO:0055037">
    <property type="term" value="C:recycling endosome"/>
    <property type="evidence" value="ECO:0007669"/>
    <property type="project" value="TreeGrafter"/>
</dbReference>
<dbReference type="PROSITE" id="PS00206">
    <property type="entry name" value="TRANSFERRIN_LIKE_2"/>
    <property type="match status" value="1"/>
</dbReference>
<dbReference type="SMART" id="SM00094">
    <property type="entry name" value="TR_FER"/>
    <property type="match status" value="2"/>
</dbReference>
<evidence type="ECO:0000256" key="10">
    <source>
        <dbReference type="ARBA" id="ARBA00022723"/>
    </source>
</evidence>
<evidence type="ECO:0000259" key="25">
    <source>
        <dbReference type="PROSITE" id="PS51408"/>
    </source>
</evidence>
<feature type="binding site" evidence="22">
    <location>
        <position position="593"/>
    </location>
    <ligand>
        <name>hydrogencarbonate</name>
        <dbReference type="ChEBI" id="CHEBI:17544"/>
        <label>1</label>
    </ligand>
</feature>
<keyword evidence="16" id="KW-0391">Immunity</keyword>
<dbReference type="Pfam" id="PF00405">
    <property type="entry name" value="Transferrin"/>
    <property type="match status" value="4"/>
</dbReference>
<feature type="disulfide bond" evidence="24">
    <location>
        <begin position="630"/>
        <end position="643"/>
    </location>
</feature>
<evidence type="ECO:0000256" key="17">
    <source>
        <dbReference type="ARBA" id="ARBA00023004"/>
    </source>
</evidence>
<dbReference type="STRING" id="9402.L5KI15"/>
<feature type="disulfide bond" evidence="24">
    <location>
        <begin position="619"/>
        <end position="633"/>
    </location>
</feature>
<feature type="disulfide bond" evidence="24">
    <location>
        <begin position="134"/>
        <end position="170"/>
    </location>
</feature>
<evidence type="ECO:0000256" key="18">
    <source>
        <dbReference type="ARBA" id="ARBA00023065"/>
    </source>
</evidence>
<dbReference type="Gene3D" id="3.80.10.10">
    <property type="entry name" value="Ribonuclease Inhibitor"/>
    <property type="match status" value="1"/>
</dbReference>
<dbReference type="InterPro" id="IPR016357">
    <property type="entry name" value="Transferrin"/>
</dbReference>
<dbReference type="GO" id="GO:0006826">
    <property type="term" value="P:iron ion transport"/>
    <property type="evidence" value="ECO:0007669"/>
    <property type="project" value="TreeGrafter"/>
</dbReference>
<evidence type="ECO:0000256" key="20">
    <source>
        <dbReference type="ARBA" id="ARBA00023180"/>
    </source>
</evidence>
<keyword evidence="9" id="KW-0645">Protease</keyword>
<evidence type="ECO:0000256" key="19">
    <source>
        <dbReference type="ARBA" id="ARBA00023157"/>
    </source>
</evidence>
<feature type="binding site" evidence="22">
    <location>
        <position position="256"/>
    </location>
    <ligand>
        <name>hydrogencarbonate</name>
        <dbReference type="ChEBI" id="CHEBI:17544"/>
        <label>1</label>
    </ligand>
</feature>
<dbReference type="InterPro" id="IPR001156">
    <property type="entry name" value="Transferrin-like_dom"/>
</dbReference>
<dbReference type="Gene3D" id="3.40.190.10">
    <property type="entry name" value="Periplasmic binding protein-like II"/>
    <property type="match status" value="5"/>
</dbReference>
<feature type="domain" description="Transferrin-like" evidence="25">
    <location>
        <begin position="473"/>
        <end position="771"/>
    </location>
</feature>
<evidence type="ECO:0000256" key="7">
    <source>
        <dbReference type="ARBA" id="ARBA00022525"/>
    </source>
</evidence>
<evidence type="ECO:0000256" key="22">
    <source>
        <dbReference type="PIRSR" id="PIRSR002549-2"/>
    </source>
</evidence>
<evidence type="ECO:0000256" key="4">
    <source>
        <dbReference type="ARBA" id="ARBA00018107"/>
    </source>
</evidence>
<evidence type="ECO:0000256" key="1">
    <source>
        <dbReference type="ARBA" id="ARBA00002831"/>
    </source>
</evidence>
<keyword evidence="17 23" id="KW-0408">Iron</keyword>
<dbReference type="eggNOG" id="KOG0619">
    <property type="taxonomic scope" value="Eukaryota"/>
</dbReference>
<proteinExistence type="inferred from homology"/>
<evidence type="ECO:0000256" key="13">
    <source>
        <dbReference type="ARBA" id="ARBA00022801"/>
    </source>
</evidence>
<keyword evidence="11" id="KW-0732">Signal</keyword>
<keyword evidence="15" id="KW-0892">Osteogenesis</keyword>
<dbReference type="PROSITE" id="PS00205">
    <property type="entry name" value="TRANSFERRIN_LIKE_1"/>
    <property type="match status" value="2"/>
</dbReference>
<feature type="binding site" evidence="23">
    <location>
        <position position="523"/>
    </location>
    <ligand>
        <name>Fe(3+)</name>
        <dbReference type="ChEBI" id="CHEBI:29034"/>
        <label>1</label>
    </ligand>
</feature>
<evidence type="ECO:0000256" key="14">
    <source>
        <dbReference type="ARBA" id="ARBA00022825"/>
    </source>
</evidence>
<dbReference type="PANTHER" id="PTHR11485">
    <property type="entry name" value="TRANSFERRIN"/>
    <property type="match status" value="1"/>
</dbReference>
<keyword evidence="14" id="KW-0720">Serine protease</keyword>
<dbReference type="SUPFAM" id="SSF53850">
    <property type="entry name" value="Periplasmic binding protein-like II"/>
    <property type="match status" value="2"/>
</dbReference>
<evidence type="ECO:0000313" key="26">
    <source>
        <dbReference type="EMBL" id="ELK10163.1"/>
    </source>
</evidence>
<feature type="binding site" evidence="23">
    <location>
        <position position="723"/>
    </location>
    <ligand>
        <name>Fe(3+)</name>
        <dbReference type="ChEBI" id="CHEBI:29034"/>
        <label>1</label>
    </ligand>
</feature>
<keyword evidence="7" id="KW-0964">Secreted</keyword>
<feature type="disulfide bond" evidence="24">
    <location>
        <begin position="359"/>
        <end position="373"/>
    </location>
</feature>
<feature type="disulfide bond" evidence="24">
    <location>
        <begin position="476"/>
        <end position="508"/>
    </location>
</feature>
<dbReference type="PIRSF" id="PIRSF002549">
    <property type="entry name" value="Transferrin"/>
    <property type="match status" value="1"/>
</dbReference>
<sequence>MSNLQWLDISNNNLNDLPQDIDRLEELQTFLLYKNKLTYLPYELLNLKKLSLLVVSGDRLVELPTALCDSSTPLKFVSLMDNPIENTKCQDGDKMMESEQDRQHFDKEFMKAYIEDLKERGLCLAASKRGLRWCNVSKAEAAKCSKLRRNLRKVNGPLISCSRKASHKDCIQAIAENKADAVALDSRLLFEAVMEPYNLRPVAAEFYGTEESEFSLRTQCWGGRGLDPGLYGVRVDESQSWGLLQGVESLGSLGQRLIHWVRTLYALWTIRHKGPCPTTGFVKPETHFYAVAVVKKASSFLRNQVKGVKSCHSAFNSSVGWDIPIGTLRPLLNWAGPSEPLQKETLQDRAERDQYELLCLDNTRKPVDEFKDCYLAQVPFHTIVARRVNGNENEIWEFLNQAQENFGNGKDPMFQLFDSPSEEKDLLFKDGSKGFLRIPPTMDAGLYLGSNYLKAVRGLTETVEEVESLRTRVLWCAVGPKEESKCQQWSAQSNGKVTCATANTTEDCITLVLKGEADAMSLDGGFIYIAGKCGLVPVLAESQKSEKSRNSDCVNRPVEGYYAVAVVRKSNADLTWNSLKNKKSCHTAVGRTAGWNIPMGLLFKQTGSCKFGEFFSQSCAPGSDPSSSLCALCIGNDLGQDKCASNSNERYFGYNGAFRCLAENAGDVAFVKDTTVLDNTNGKSTEAWAKDLKVEDFELLCLDGSRKPVTEAERCHLAVSPNHGVVSRKDKVEHLEQVLLEQQSLCLKLVVTVFASCYGASQSLNEDNRGL</sequence>
<evidence type="ECO:0000256" key="6">
    <source>
        <dbReference type="ARBA" id="ARBA00022496"/>
    </source>
</evidence>
<comment type="similarity">
    <text evidence="21">Belongs to the transferrin family.</text>
</comment>
<feature type="binding site" evidence="23">
    <location>
        <position position="654"/>
    </location>
    <ligand>
        <name>Fe(3+)</name>
        <dbReference type="ChEBI" id="CHEBI:29034"/>
        <label>2</label>
    </ligand>
</feature>
<feature type="disulfide bond" evidence="24">
    <location>
        <begin position="701"/>
        <end position="715"/>
    </location>
</feature>
<feature type="binding site" evidence="22">
    <location>
        <position position="587"/>
    </location>
    <ligand>
        <name>hydrogencarbonate</name>
        <dbReference type="ChEBI" id="CHEBI:17544"/>
        <label>1</label>
    </ligand>
</feature>